<dbReference type="Proteomes" id="UP000095283">
    <property type="component" value="Unplaced"/>
</dbReference>
<evidence type="ECO:0000313" key="1">
    <source>
        <dbReference type="Proteomes" id="UP000095283"/>
    </source>
</evidence>
<sequence>MIHWSRVVQHEVEAIIQFPICLPQKTLFPSIVSNLRQQSHCYQNSEIEILTITVERLQMILAANEK</sequence>
<reference evidence="2" key="1">
    <citation type="submission" date="2016-11" db="UniProtKB">
        <authorList>
            <consortium name="WormBaseParasite"/>
        </authorList>
    </citation>
    <scope>IDENTIFICATION</scope>
</reference>
<keyword evidence="1" id="KW-1185">Reference proteome</keyword>
<name>A0A1I7WA30_HETBA</name>
<dbReference type="AlphaFoldDB" id="A0A1I7WA30"/>
<protein>
    <submittedName>
        <fullName evidence="2">Uncharacterized protein</fullName>
    </submittedName>
</protein>
<dbReference type="WBParaSite" id="Hba_01539">
    <property type="protein sequence ID" value="Hba_01539"/>
    <property type="gene ID" value="Hba_01539"/>
</dbReference>
<evidence type="ECO:0000313" key="2">
    <source>
        <dbReference type="WBParaSite" id="Hba_01539"/>
    </source>
</evidence>
<organism evidence="1 2">
    <name type="scientific">Heterorhabditis bacteriophora</name>
    <name type="common">Entomopathogenic nematode worm</name>
    <dbReference type="NCBI Taxonomy" id="37862"/>
    <lineage>
        <taxon>Eukaryota</taxon>
        <taxon>Metazoa</taxon>
        <taxon>Ecdysozoa</taxon>
        <taxon>Nematoda</taxon>
        <taxon>Chromadorea</taxon>
        <taxon>Rhabditida</taxon>
        <taxon>Rhabditina</taxon>
        <taxon>Rhabditomorpha</taxon>
        <taxon>Strongyloidea</taxon>
        <taxon>Heterorhabditidae</taxon>
        <taxon>Heterorhabditis</taxon>
    </lineage>
</organism>
<accession>A0A1I7WA30</accession>
<proteinExistence type="predicted"/>